<proteinExistence type="predicted"/>
<evidence type="ECO:0000313" key="2">
    <source>
        <dbReference type="EMBL" id="RAH86557.1"/>
    </source>
</evidence>
<accession>A0A8T8XE25</accession>
<evidence type="ECO:0000313" key="3">
    <source>
        <dbReference type="Proteomes" id="UP000249497"/>
    </source>
</evidence>
<reference evidence="2 3" key="1">
    <citation type="submission" date="2018-02" db="EMBL/GenBank/DDBJ databases">
        <title>The genomes of Aspergillus section Nigri reveals drivers in fungal speciation.</title>
        <authorList>
            <consortium name="DOE Joint Genome Institute"/>
            <person name="Vesth T.C."/>
            <person name="Nybo J."/>
            <person name="Theobald S."/>
            <person name="Brandl J."/>
            <person name="Frisvad J.C."/>
            <person name="Nielsen K.F."/>
            <person name="Lyhne E.K."/>
            <person name="Kogle M.E."/>
            <person name="Kuo A."/>
            <person name="Riley R."/>
            <person name="Clum A."/>
            <person name="Nolan M."/>
            <person name="Lipzen A."/>
            <person name="Salamov A."/>
            <person name="Henrissat B."/>
            <person name="Wiebenga A."/>
            <person name="De vries R.P."/>
            <person name="Grigoriev I.V."/>
            <person name="Mortensen U.H."/>
            <person name="Andersen M.R."/>
            <person name="Baker S.E."/>
        </authorList>
    </citation>
    <scope>NUCLEOTIDE SEQUENCE [LARGE SCALE GENOMIC DNA]</scope>
    <source>
        <strain evidence="2 3">CBS 114.51</strain>
    </source>
</reference>
<feature type="compositionally biased region" description="Polar residues" evidence="1">
    <location>
        <begin position="126"/>
        <end position="141"/>
    </location>
</feature>
<gene>
    <name evidence="2" type="ORF">BO86DRAFT_114099</name>
</gene>
<name>A0A8T8XE25_ASPJA</name>
<dbReference type="Proteomes" id="UP000249497">
    <property type="component" value="Unassembled WGS sequence"/>
</dbReference>
<dbReference type="AlphaFoldDB" id="A0A8T8XE25"/>
<keyword evidence="3" id="KW-1185">Reference proteome</keyword>
<evidence type="ECO:0000256" key="1">
    <source>
        <dbReference type="SAM" id="MobiDB-lite"/>
    </source>
</evidence>
<feature type="region of interest" description="Disordered" evidence="1">
    <location>
        <begin position="61"/>
        <end position="84"/>
    </location>
</feature>
<feature type="region of interest" description="Disordered" evidence="1">
    <location>
        <begin position="118"/>
        <end position="141"/>
    </location>
</feature>
<dbReference type="EMBL" id="KZ824772">
    <property type="protein sequence ID" value="RAH86557.1"/>
    <property type="molecule type" value="Genomic_DNA"/>
</dbReference>
<organism evidence="2 3">
    <name type="scientific">Aspergillus japonicus CBS 114.51</name>
    <dbReference type="NCBI Taxonomy" id="1448312"/>
    <lineage>
        <taxon>Eukaryota</taxon>
        <taxon>Fungi</taxon>
        <taxon>Dikarya</taxon>
        <taxon>Ascomycota</taxon>
        <taxon>Pezizomycotina</taxon>
        <taxon>Eurotiomycetes</taxon>
        <taxon>Eurotiomycetidae</taxon>
        <taxon>Eurotiales</taxon>
        <taxon>Aspergillaceae</taxon>
        <taxon>Aspergillus</taxon>
        <taxon>Aspergillus subgen. Circumdati</taxon>
    </lineage>
</organism>
<protein>
    <submittedName>
        <fullName evidence="2">Uncharacterized protein</fullName>
    </submittedName>
</protein>
<dbReference type="GeneID" id="37169644"/>
<feature type="compositionally biased region" description="Basic and acidic residues" evidence="1">
    <location>
        <begin position="69"/>
        <end position="80"/>
    </location>
</feature>
<sequence>MGVRQKELEGQKIGIAPMVLSLLSFPVSKRKAQTAFSVAMALSVVYEISFGTEQIIRRHGRAKEKKRVRSSEHGHEHGSESARGATTVVRYSTVANSTCRAQTVCTCTVPSTSLGRIEGLPRSRDSIQQSSQTVNSSRIRTMESSAYNGGYYDLQ</sequence>
<dbReference type="RefSeq" id="XP_025532451.1">
    <property type="nucleotide sequence ID" value="XM_025665952.1"/>
</dbReference>